<evidence type="ECO:0000256" key="4">
    <source>
        <dbReference type="ARBA" id="ARBA00023136"/>
    </source>
</evidence>
<evidence type="ECO:0000313" key="7">
    <source>
        <dbReference type="Proteomes" id="UP000184233"/>
    </source>
</evidence>
<dbReference type="Proteomes" id="UP000184233">
    <property type="component" value="Unassembled WGS sequence"/>
</dbReference>
<accession>A0A1M3L1L0</accession>
<feature type="transmembrane region" description="Helical" evidence="5">
    <location>
        <begin position="312"/>
        <end position="338"/>
    </location>
</feature>
<feature type="transmembrane region" description="Helical" evidence="5">
    <location>
        <begin position="211"/>
        <end position="230"/>
    </location>
</feature>
<sequence length="471" mass="49622">MSFRRSLGPLDATMLVAGSMIGSGIFIVSAGIAGMVQTPGLLLGVWVLTGFLTLIAALSYGELAGMMPEAGGQYVYLREAFGPLAGFLYGWTLFTVIQTGTIAAVAMAFAKFTAVLIPGLAESQILFHLGPVSVSAAQIVAIASIIVLTALNARGVKLGKIVQNIFTSTKLVAVIGLAVVGIAIGVGSEAWTSNMSAFWNAPVLGADGPSSILAVIAVAMVGTIFSSDAWNNITFVASEVQNPKRTIPLSLFWGVLIVTGLYLLVNVAYLSLLPILGSPEGADVMSRGIQYAVNDRVGTAAAEVMFGTNGAFIMAILIMVSTFGCNNGLILSGARAYYAMAVDGLFFAKARTLNGNDVPATALWIQCLWAGVLCLSGQYGNLLDYVVMAVLLFYILTIVSIFRLRRLRPDAERPYKAIGYPVLPALYVVLASAICVCLLIYKPGYTWPGVGLVALGLPVYFIWTKGKGRTA</sequence>
<keyword evidence="3 5" id="KW-1133">Transmembrane helix</keyword>
<protein>
    <submittedName>
        <fullName evidence="6">Amino acid transporter</fullName>
    </submittedName>
</protein>
<feature type="transmembrane region" description="Helical" evidence="5">
    <location>
        <begin position="84"/>
        <end position="109"/>
    </location>
</feature>
<feature type="transmembrane region" description="Helical" evidence="5">
    <location>
        <begin position="251"/>
        <end position="276"/>
    </location>
</feature>
<evidence type="ECO:0000256" key="5">
    <source>
        <dbReference type="SAM" id="Phobius"/>
    </source>
</evidence>
<dbReference type="AlphaFoldDB" id="A0A1M3L1L0"/>
<dbReference type="Pfam" id="PF13520">
    <property type="entry name" value="AA_permease_2"/>
    <property type="match status" value="1"/>
</dbReference>
<proteinExistence type="predicted"/>
<comment type="subcellular location">
    <subcellularLocation>
        <location evidence="1">Membrane</location>
        <topology evidence="1">Multi-pass membrane protein</topology>
    </subcellularLocation>
</comment>
<feature type="transmembrane region" description="Helical" evidence="5">
    <location>
        <begin position="417"/>
        <end position="441"/>
    </location>
</feature>
<dbReference type="PIRSF" id="PIRSF006060">
    <property type="entry name" value="AA_transporter"/>
    <property type="match status" value="1"/>
</dbReference>
<feature type="transmembrane region" description="Helical" evidence="5">
    <location>
        <begin position="447"/>
        <end position="463"/>
    </location>
</feature>
<feature type="transmembrane region" description="Helical" evidence="5">
    <location>
        <begin position="385"/>
        <end position="405"/>
    </location>
</feature>
<feature type="transmembrane region" description="Helical" evidence="5">
    <location>
        <begin position="12"/>
        <end position="35"/>
    </location>
</feature>
<gene>
    <name evidence="6" type="ORF">BGO89_03460</name>
</gene>
<dbReference type="PANTHER" id="PTHR11785:SF512">
    <property type="entry name" value="SOBREMESA, ISOFORM B"/>
    <property type="match status" value="1"/>
</dbReference>
<dbReference type="EMBL" id="MKVH01000014">
    <property type="protein sequence ID" value="OJX58830.1"/>
    <property type="molecule type" value="Genomic_DNA"/>
</dbReference>
<organism evidence="6 7">
    <name type="scientific">Candidatus Kapaibacterium thiocyanatum</name>
    <dbReference type="NCBI Taxonomy" id="1895771"/>
    <lineage>
        <taxon>Bacteria</taxon>
        <taxon>Pseudomonadati</taxon>
        <taxon>Candidatus Kapaibacteriota</taxon>
        <taxon>Candidatus Kapaibacteriia</taxon>
        <taxon>Candidatus Kapaibacteriales</taxon>
        <taxon>Candidatus Kapaibacteriaceae</taxon>
        <taxon>Candidatus Kapaibacterium</taxon>
    </lineage>
</organism>
<evidence type="ECO:0000256" key="2">
    <source>
        <dbReference type="ARBA" id="ARBA00022692"/>
    </source>
</evidence>
<dbReference type="Gene3D" id="1.20.1740.10">
    <property type="entry name" value="Amino acid/polyamine transporter I"/>
    <property type="match status" value="1"/>
</dbReference>
<dbReference type="STRING" id="1895771.BGO89_03460"/>
<keyword evidence="2 5" id="KW-0812">Transmembrane</keyword>
<dbReference type="GO" id="GO:0015179">
    <property type="term" value="F:L-amino acid transmembrane transporter activity"/>
    <property type="evidence" value="ECO:0007669"/>
    <property type="project" value="TreeGrafter"/>
</dbReference>
<evidence type="ECO:0000313" key="6">
    <source>
        <dbReference type="EMBL" id="OJX58830.1"/>
    </source>
</evidence>
<feature type="transmembrane region" description="Helical" evidence="5">
    <location>
        <begin position="129"/>
        <end position="151"/>
    </location>
</feature>
<keyword evidence="4 5" id="KW-0472">Membrane</keyword>
<name>A0A1M3L1L0_9BACT</name>
<evidence type="ECO:0000256" key="1">
    <source>
        <dbReference type="ARBA" id="ARBA00004141"/>
    </source>
</evidence>
<feature type="transmembrane region" description="Helical" evidence="5">
    <location>
        <begin position="41"/>
        <end position="63"/>
    </location>
</feature>
<evidence type="ECO:0000256" key="3">
    <source>
        <dbReference type="ARBA" id="ARBA00022989"/>
    </source>
</evidence>
<dbReference type="InterPro" id="IPR050598">
    <property type="entry name" value="AminoAcid_Transporter"/>
</dbReference>
<feature type="transmembrane region" description="Helical" evidence="5">
    <location>
        <begin position="171"/>
        <end position="191"/>
    </location>
</feature>
<dbReference type="PANTHER" id="PTHR11785">
    <property type="entry name" value="AMINO ACID TRANSPORTER"/>
    <property type="match status" value="1"/>
</dbReference>
<dbReference type="InterPro" id="IPR002293">
    <property type="entry name" value="AA/rel_permease1"/>
</dbReference>
<dbReference type="GO" id="GO:0016020">
    <property type="term" value="C:membrane"/>
    <property type="evidence" value="ECO:0007669"/>
    <property type="project" value="UniProtKB-SubCell"/>
</dbReference>
<reference evidence="6 7" key="1">
    <citation type="submission" date="2016-09" db="EMBL/GenBank/DDBJ databases">
        <title>Genome-resolved meta-omics ties microbial dynamics to process performance in biotechnology for thiocyanate degradation.</title>
        <authorList>
            <person name="Kantor R.S."/>
            <person name="Huddy R.J."/>
            <person name="Iyer R."/>
            <person name="Thomas B.C."/>
            <person name="Brown C.T."/>
            <person name="Anantharaman K."/>
            <person name="Tringe S."/>
            <person name="Hettich R.L."/>
            <person name="Harrison S.T."/>
            <person name="Banfield J.F."/>
        </authorList>
    </citation>
    <scope>NUCLEOTIDE SEQUENCE [LARGE SCALE GENOMIC DNA]</scope>
    <source>
        <strain evidence="6">59-99</strain>
    </source>
</reference>
<comment type="caution">
    <text evidence="6">The sequence shown here is derived from an EMBL/GenBank/DDBJ whole genome shotgun (WGS) entry which is preliminary data.</text>
</comment>
<feature type="transmembrane region" description="Helical" evidence="5">
    <location>
        <begin position="358"/>
        <end position="379"/>
    </location>
</feature>